<evidence type="ECO:0000313" key="3">
    <source>
        <dbReference type="EnsemblMetazoa" id="ISCW019580-PA"/>
    </source>
</evidence>
<dbReference type="EMBL" id="ABJB010061502">
    <property type="status" value="NOT_ANNOTATED_CDS"/>
    <property type="molecule type" value="Genomic_DNA"/>
</dbReference>
<dbReference type="EnsemblMetazoa" id="ISCW019580-RA">
    <property type="protein sequence ID" value="ISCW019580-PA"/>
    <property type="gene ID" value="ISCW019580"/>
</dbReference>
<feature type="compositionally biased region" description="Polar residues" evidence="1">
    <location>
        <begin position="235"/>
        <end position="247"/>
    </location>
</feature>
<dbReference type="InParanoid" id="B7PV71"/>
<keyword evidence="4" id="KW-1185">Reference proteome</keyword>
<dbReference type="HOGENOM" id="CLU_795204_0_0_1"/>
<reference evidence="2 4" key="1">
    <citation type="submission" date="2008-03" db="EMBL/GenBank/DDBJ databases">
        <title>Annotation of Ixodes scapularis.</title>
        <authorList>
            <consortium name="Ixodes scapularis Genome Project Consortium"/>
            <person name="Caler E."/>
            <person name="Hannick L.I."/>
            <person name="Bidwell S."/>
            <person name="Joardar V."/>
            <person name="Thiagarajan M."/>
            <person name="Amedeo P."/>
            <person name="Galinsky K.J."/>
            <person name="Schobel S."/>
            <person name="Inman J."/>
            <person name="Hostetler J."/>
            <person name="Miller J."/>
            <person name="Hammond M."/>
            <person name="Megy K."/>
            <person name="Lawson D."/>
            <person name="Kodira C."/>
            <person name="Sutton G."/>
            <person name="Meyer J."/>
            <person name="Hill C.A."/>
            <person name="Birren B."/>
            <person name="Nene V."/>
            <person name="Collins F."/>
            <person name="Alarcon-Chaidez F."/>
            <person name="Wikel S."/>
            <person name="Strausberg R."/>
        </authorList>
    </citation>
    <scope>NUCLEOTIDE SEQUENCE [LARGE SCALE GENOMIC DNA]</scope>
    <source>
        <strain evidence="4">Wikel</strain>
        <strain evidence="2">Wikel colony</strain>
    </source>
</reference>
<feature type="region of interest" description="Disordered" evidence="1">
    <location>
        <begin position="25"/>
        <end position="88"/>
    </location>
</feature>
<dbReference type="VEuPathDB" id="VectorBase:ISCW019580"/>
<reference evidence="3" key="2">
    <citation type="submission" date="2020-05" db="UniProtKB">
        <authorList>
            <consortium name="EnsemblMetazoa"/>
        </authorList>
    </citation>
    <scope>IDENTIFICATION</scope>
    <source>
        <strain evidence="3">wikel</strain>
    </source>
</reference>
<sequence length="349" mass="36216">MLGADIGVGNIIDVVESIGVNEATGVDTTIGGSSGPVPEPPAPPSPPPTRPVGYGGKRPPPKKTSSYGGPGVNIVGDDEVSGVVDPRGSQSTVGVASFGGEVSDVEDLTLVTKAIEETAGKSPGDIYEDADFPDPAPSYGGSSRGGGDIIKGAEDIYPDPIYGRAAAVAQTHASIKAKPSRLTPSAGRLRIRTFPLDKKSLSLAVRDPLRAITDMEGGSRPRQRHGNSAVAVQKVKSSNQGSKNSAEWKTVGTFPSQAAAQPKGAVGVSGRWPSTVDNRAKGDFMDVTPVVLHLSLGGAPALRNGESQGRRPKWIRSIMLIPTKAMEMAMPVPMPGRLRIHTGKRTVNP</sequence>
<organism>
    <name type="scientific">Ixodes scapularis</name>
    <name type="common">Black-legged tick</name>
    <name type="synonym">Deer tick</name>
    <dbReference type="NCBI Taxonomy" id="6945"/>
    <lineage>
        <taxon>Eukaryota</taxon>
        <taxon>Metazoa</taxon>
        <taxon>Ecdysozoa</taxon>
        <taxon>Arthropoda</taxon>
        <taxon>Chelicerata</taxon>
        <taxon>Arachnida</taxon>
        <taxon>Acari</taxon>
        <taxon>Parasitiformes</taxon>
        <taxon>Ixodida</taxon>
        <taxon>Ixodoidea</taxon>
        <taxon>Ixodidae</taxon>
        <taxon>Ixodinae</taxon>
        <taxon>Ixodes</taxon>
    </lineage>
</organism>
<feature type="region of interest" description="Disordered" evidence="1">
    <location>
        <begin position="214"/>
        <end position="247"/>
    </location>
</feature>
<dbReference type="EMBL" id="DS798279">
    <property type="protein sequence ID" value="EEC10493.1"/>
    <property type="molecule type" value="Genomic_DNA"/>
</dbReference>
<protein>
    <submittedName>
        <fullName evidence="2 3">Uncharacterized protein</fullName>
    </submittedName>
</protein>
<proteinExistence type="predicted"/>
<gene>
    <name evidence="2" type="ORF">IscW_ISCW019580</name>
</gene>
<dbReference type="PaxDb" id="6945-B7PV71"/>
<accession>B7PV71</accession>
<feature type="compositionally biased region" description="Pro residues" evidence="1">
    <location>
        <begin position="37"/>
        <end position="50"/>
    </location>
</feature>
<dbReference type="VEuPathDB" id="VectorBase:ISCI019580"/>
<evidence type="ECO:0000313" key="2">
    <source>
        <dbReference type="EMBL" id="EEC10493.1"/>
    </source>
</evidence>
<evidence type="ECO:0000256" key="1">
    <source>
        <dbReference type="SAM" id="MobiDB-lite"/>
    </source>
</evidence>
<name>B7PV71_IXOSC</name>
<dbReference type="AlphaFoldDB" id="B7PV71"/>
<dbReference type="OrthoDB" id="6511144at2759"/>
<dbReference type="Proteomes" id="UP000001555">
    <property type="component" value="Unassembled WGS sequence"/>
</dbReference>
<evidence type="ECO:0000313" key="4">
    <source>
        <dbReference type="Proteomes" id="UP000001555"/>
    </source>
</evidence>
<dbReference type="VEuPathDB" id="VectorBase:ISCP_011777"/>